<gene>
    <name evidence="1" type="ORF">BofuT4_uP110190.1</name>
</gene>
<name>G2Y7N3_BOTF4</name>
<reference evidence="2" key="1">
    <citation type="journal article" date="2011" name="PLoS Genet.">
        <title>Genomic analysis of the necrotrophic fungal pathogens Sclerotinia sclerotiorum and Botrytis cinerea.</title>
        <authorList>
            <person name="Amselem J."/>
            <person name="Cuomo C.A."/>
            <person name="van Kan J.A."/>
            <person name="Viaud M."/>
            <person name="Benito E.P."/>
            <person name="Couloux A."/>
            <person name="Coutinho P.M."/>
            <person name="de Vries R.P."/>
            <person name="Dyer P.S."/>
            <person name="Fillinger S."/>
            <person name="Fournier E."/>
            <person name="Gout L."/>
            <person name="Hahn M."/>
            <person name="Kohn L."/>
            <person name="Lapalu N."/>
            <person name="Plummer K.M."/>
            <person name="Pradier J.M."/>
            <person name="Quevillon E."/>
            <person name="Sharon A."/>
            <person name="Simon A."/>
            <person name="ten Have A."/>
            <person name="Tudzynski B."/>
            <person name="Tudzynski P."/>
            <person name="Wincker P."/>
            <person name="Andrew M."/>
            <person name="Anthouard V."/>
            <person name="Beever R.E."/>
            <person name="Beffa R."/>
            <person name="Benoit I."/>
            <person name="Bouzid O."/>
            <person name="Brault B."/>
            <person name="Chen Z."/>
            <person name="Choquer M."/>
            <person name="Collemare J."/>
            <person name="Cotton P."/>
            <person name="Danchin E.G."/>
            <person name="Da Silva C."/>
            <person name="Gautier A."/>
            <person name="Giraud C."/>
            <person name="Giraud T."/>
            <person name="Gonzalez C."/>
            <person name="Grossetete S."/>
            <person name="Guldener U."/>
            <person name="Henrissat B."/>
            <person name="Howlett B.J."/>
            <person name="Kodira C."/>
            <person name="Kretschmer M."/>
            <person name="Lappartient A."/>
            <person name="Leroch M."/>
            <person name="Levis C."/>
            <person name="Mauceli E."/>
            <person name="Neuveglise C."/>
            <person name="Oeser B."/>
            <person name="Pearson M."/>
            <person name="Poulain J."/>
            <person name="Poussereau N."/>
            <person name="Quesneville H."/>
            <person name="Rascle C."/>
            <person name="Schumacher J."/>
            <person name="Segurens B."/>
            <person name="Sexton A."/>
            <person name="Silva E."/>
            <person name="Sirven C."/>
            <person name="Soanes D.M."/>
            <person name="Talbot N.J."/>
            <person name="Templeton M."/>
            <person name="Yandava C."/>
            <person name="Yarden O."/>
            <person name="Zeng Q."/>
            <person name="Rollins J.A."/>
            <person name="Lebrun M.H."/>
            <person name="Dickman M."/>
        </authorList>
    </citation>
    <scope>NUCLEOTIDE SEQUENCE [LARGE SCALE GENOMIC DNA]</scope>
    <source>
        <strain evidence="2">T4</strain>
    </source>
</reference>
<dbReference type="Proteomes" id="UP000008177">
    <property type="component" value="Unplaced contigs"/>
</dbReference>
<dbReference type="InParanoid" id="G2Y7N3"/>
<dbReference type="HOGENOM" id="CLU_3013935_0_0_1"/>
<evidence type="ECO:0000313" key="1">
    <source>
        <dbReference type="EMBL" id="CCD48635.1"/>
    </source>
</evidence>
<sequence>MALDRHGTRTSWNAPYWWDFTRTKSLVAAGAFSIEVDNADKTGNTYFHCALMDIQG</sequence>
<evidence type="ECO:0000313" key="2">
    <source>
        <dbReference type="Proteomes" id="UP000008177"/>
    </source>
</evidence>
<dbReference type="EMBL" id="FQ790293">
    <property type="protein sequence ID" value="CCD48635.1"/>
    <property type="molecule type" value="Genomic_DNA"/>
</dbReference>
<proteinExistence type="predicted"/>
<accession>G2Y7N3</accession>
<protein>
    <submittedName>
        <fullName evidence="1">Uncharacterized protein</fullName>
    </submittedName>
</protein>
<organism evidence="1 2">
    <name type="scientific">Botryotinia fuckeliana (strain T4)</name>
    <name type="common">Noble rot fungus</name>
    <name type="synonym">Botrytis cinerea</name>
    <dbReference type="NCBI Taxonomy" id="999810"/>
    <lineage>
        <taxon>Eukaryota</taxon>
        <taxon>Fungi</taxon>
        <taxon>Dikarya</taxon>
        <taxon>Ascomycota</taxon>
        <taxon>Pezizomycotina</taxon>
        <taxon>Leotiomycetes</taxon>
        <taxon>Helotiales</taxon>
        <taxon>Sclerotiniaceae</taxon>
        <taxon>Botrytis</taxon>
    </lineage>
</organism>
<dbReference type="AlphaFoldDB" id="G2Y7N3"/>